<protein>
    <recommendedName>
        <fullName evidence="3">WXG100 family type VII secretion target</fullName>
    </recommendedName>
</protein>
<evidence type="ECO:0008006" key="3">
    <source>
        <dbReference type="Google" id="ProtNLM"/>
    </source>
</evidence>
<dbReference type="InterPro" id="IPR010310">
    <property type="entry name" value="T7SS_ESAT-6-like"/>
</dbReference>
<proteinExistence type="predicted"/>
<organism evidence="1 2">
    <name type="scientific">Microbacterium maritypicum MF109</name>
    <dbReference type="NCBI Taxonomy" id="1333857"/>
    <lineage>
        <taxon>Bacteria</taxon>
        <taxon>Bacillati</taxon>
        <taxon>Actinomycetota</taxon>
        <taxon>Actinomycetes</taxon>
        <taxon>Micrococcales</taxon>
        <taxon>Microbacteriaceae</taxon>
        <taxon>Microbacterium</taxon>
    </lineage>
</organism>
<dbReference type="AlphaFoldDB" id="T5KG86"/>
<dbReference type="Gene3D" id="1.10.287.1060">
    <property type="entry name" value="ESAT-6-like"/>
    <property type="match status" value="1"/>
</dbReference>
<reference evidence="1 2" key="1">
    <citation type="journal article" date="2013" name="Genome Announc.">
        <title>Whole-genome sequences of five oyster-associated bacteria show potential for crude oil hydrocarbon degradation.</title>
        <authorList>
            <person name="Chauhan A."/>
            <person name="Green S."/>
            <person name="Pathak A."/>
            <person name="Thomas J."/>
            <person name="Venkatramanan R."/>
        </authorList>
    </citation>
    <scope>NUCLEOTIDE SEQUENCE [LARGE SCALE GENOMIC DNA]</scope>
    <source>
        <strain evidence="1 2">MF109</strain>
    </source>
</reference>
<dbReference type="Proteomes" id="UP000016033">
    <property type="component" value="Unassembled WGS sequence"/>
</dbReference>
<comment type="caution">
    <text evidence="1">The sequence shown here is derived from an EMBL/GenBank/DDBJ whole genome shotgun (WGS) entry which is preliminary data.</text>
</comment>
<dbReference type="SUPFAM" id="SSF140453">
    <property type="entry name" value="EsxAB dimer-like"/>
    <property type="match status" value="1"/>
</dbReference>
<evidence type="ECO:0000313" key="1">
    <source>
        <dbReference type="EMBL" id="EQM73190.1"/>
    </source>
</evidence>
<accession>T5KG86</accession>
<evidence type="ECO:0000313" key="2">
    <source>
        <dbReference type="Proteomes" id="UP000016033"/>
    </source>
</evidence>
<dbReference type="EMBL" id="ATAO01000220">
    <property type="protein sequence ID" value="EQM73190.1"/>
    <property type="molecule type" value="Genomic_DNA"/>
</dbReference>
<dbReference type="Pfam" id="PF06013">
    <property type="entry name" value="WXG100"/>
    <property type="match status" value="1"/>
</dbReference>
<gene>
    <name evidence="1" type="ORF">L687_19425</name>
</gene>
<dbReference type="InterPro" id="IPR036689">
    <property type="entry name" value="ESAT-6-like_sf"/>
</dbReference>
<name>T5KG86_MICMQ</name>
<dbReference type="PATRIC" id="fig|1333857.3.peg.3414"/>
<sequence length="98" mass="10569">MWTMADFGASYAEMEQVASSLSQARDDIQGQLDTLKGQVDTLLGEDFKTQHASGKFGEGYTELTTGLKTAVDGINDMSESLLGMMRAIQDLDQQLAGS</sequence>